<sequence>MIKKSDNCWLLPIKVLTSYVEYLRNLVLCLTVVTTIYLKVLESIKRMVQMQGTESGEEFCWLQRTLLKMSKLEVQSKT</sequence>
<keyword evidence="1" id="KW-0812">Transmembrane</keyword>
<dbReference type="InParanoid" id="A0A2P6NF16"/>
<name>A0A2P6NF16_9EUKA</name>
<dbReference type="AlphaFoldDB" id="A0A2P6NF16"/>
<accession>A0A2P6NF16</accession>
<gene>
    <name evidence="2" type="ORF">PROFUN_04843</name>
</gene>
<protein>
    <submittedName>
        <fullName evidence="2">Uncharacterized protein</fullName>
    </submittedName>
</protein>
<comment type="caution">
    <text evidence="2">The sequence shown here is derived from an EMBL/GenBank/DDBJ whole genome shotgun (WGS) entry which is preliminary data.</text>
</comment>
<keyword evidence="1" id="KW-1133">Transmembrane helix</keyword>
<feature type="transmembrane region" description="Helical" evidence="1">
    <location>
        <begin position="22"/>
        <end position="41"/>
    </location>
</feature>
<keyword evidence="1" id="KW-0472">Membrane</keyword>
<reference evidence="2 3" key="1">
    <citation type="journal article" date="2018" name="Genome Biol. Evol.">
        <title>Multiple Roots of Fruiting Body Formation in Amoebozoa.</title>
        <authorList>
            <person name="Hillmann F."/>
            <person name="Forbes G."/>
            <person name="Novohradska S."/>
            <person name="Ferling I."/>
            <person name="Riege K."/>
            <person name="Groth M."/>
            <person name="Westermann M."/>
            <person name="Marz M."/>
            <person name="Spaller T."/>
            <person name="Winckler T."/>
            <person name="Schaap P."/>
            <person name="Glockner G."/>
        </authorList>
    </citation>
    <scope>NUCLEOTIDE SEQUENCE [LARGE SCALE GENOMIC DNA]</scope>
    <source>
        <strain evidence="2 3">Jena</strain>
    </source>
</reference>
<dbReference type="EMBL" id="MDYQ01000100">
    <property type="protein sequence ID" value="PRP82538.1"/>
    <property type="molecule type" value="Genomic_DNA"/>
</dbReference>
<organism evidence="2 3">
    <name type="scientific">Planoprotostelium fungivorum</name>
    <dbReference type="NCBI Taxonomy" id="1890364"/>
    <lineage>
        <taxon>Eukaryota</taxon>
        <taxon>Amoebozoa</taxon>
        <taxon>Evosea</taxon>
        <taxon>Variosea</taxon>
        <taxon>Cavosteliida</taxon>
        <taxon>Cavosteliaceae</taxon>
        <taxon>Planoprotostelium</taxon>
    </lineage>
</organism>
<evidence type="ECO:0000313" key="2">
    <source>
        <dbReference type="EMBL" id="PRP82538.1"/>
    </source>
</evidence>
<dbReference type="Proteomes" id="UP000241769">
    <property type="component" value="Unassembled WGS sequence"/>
</dbReference>
<evidence type="ECO:0000313" key="3">
    <source>
        <dbReference type="Proteomes" id="UP000241769"/>
    </source>
</evidence>
<evidence type="ECO:0000256" key="1">
    <source>
        <dbReference type="SAM" id="Phobius"/>
    </source>
</evidence>
<proteinExistence type="predicted"/>
<keyword evidence="3" id="KW-1185">Reference proteome</keyword>